<gene>
    <name evidence="7" type="ORF">J5Y09_12155</name>
</gene>
<dbReference type="InterPro" id="IPR001851">
    <property type="entry name" value="ABC_transp_permease"/>
</dbReference>
<dbReference type="PANTHER" id="PTHR30482">
    <property type="entry name" value="HIGH-AFFINITY BRANCHED-CHAIN AMINO ACID TRANSPORT SYSTEM PERMEASE"/>
    <property type="match status" value="1"/>
</dbReference>
<feature type="transmembrane region" description="Helical" evidence="6">
    <location>
        <begin position="206"/>
        <end position="227"/>
    </location>
</feature>
<feature type="transmembrane region" description="Helical" evidence="6">
    <location>
        <begin position="87"/>
        <end position="107"/>
    </location>
</feature>
<evidence type="ECO:0000256" key="5">
    <source>
        <dbReference type="ARBA" id="ARBA00023136"/>
    </source>
</evidence>
<keyword evidence="3 6" id="KW-0812">Transmembrane</keyword>
<evidence type="ECO:0000256" key="6">
    <source>
        <dbReference type="SAM" id="Phobius"/>
    </source>
</evidence>
<dbReference type="Pfam" id="PF02653">
    <property type="entry name" value="BPD_transp_2"/>
    <property type="match status" value="1"/>
</dbReference>
<dbReference type="Proteomes" id="UP000680815">
    <property type="component" value="Unassembled WGS sequence"/>
</dbReference>
<feature type="transmembrane region" description="Helical" evidence="6">
    <location>
        <begin position="247"/>
        <end position="272"/>
    </location>
</feature>
<accession>A0ABS4ATG0</accession>
<evidence type="ECO:0000256" key="1">
    <source>
        <dbReference type="ARBA" id="ARBA00004651"/>
    </source>
</evidence>
<dbReference type="InterPro" id="IPR043428">
    <property type="entry name" value="LivM-like"/>
</dbReference>
<feature type="transmembrane region" description="Helical" evidence="6">
    <location>
        <begin position="159"/>
        <end position="185"/>
    </location>
</feature>
<protein>
    <submittedName>
        <fullName evidence="7">Branched-chain amino acid ABC transporter permease</fullName>
    </submittedName>
</protein>
<feature type="transmembrane region" description="Helical" evidence="6">
    <location>
        <begin position="114"/>
        <end position="135"/>
    </location>
</feature>
<dbReference type="PANTHER" id="PTHR30482:SF17">
    <property type="entry name" value="ABC TRANSPORTER ATP-BINDING PROTEIN"/>
    <property type="match status" value="1"/>
</dbReference>
<evidence type="ECO:0000256" key="4">
    <source>
        <dbReference type="ARBA" id="ARBA00022989"/>
    </source>
</evidence>
<name>A0ABS4ATG0_9PROT</name>
<sequence length="311" mass="32520">MRAMAREAWLPLAVLLALGAAPFLGLGGSYETTLMARAMILGMAAVSLAFLVGGAGLASLGHAASLGIGAYAVAILDAHGVTDAARVLPAAIGAAALFSLVTGAISIRTSGVHFIMITLAFGQMAFFTASSLAAYGGDDGYTLYRRTEVWGARLLEDRLAFHFICLGALALTWGGCAMLLASRFGRVLRAARENAQRVEAVGLSPYPFRLLAYVIAGAIAGAAGFLLANATEFVSPATLSWQRSGELLFMVILGGVGRLWGAILGALVFVVLETWLAQQMQHWKLVFGPLLILAVLFLRGGLSGLVARRHG</sequence>
<organism evidence="7 8">
    <name type="scientific">Roseomonas nitratireducens</name>
    <dbReference type="NCBI Taxonomy" id="2820810"/>
    <lineage>
        <taxon>Bacteria</taxon>
        <taxon>Pseudomonadati</taxon>
        <taxon>Pseudomonadota</taxon>
        <taxon>Alphaproteobacteria</taxon>
        <taxon>Acetobacterales</taxon>
        <taxon>Roseomonadaceae</taxon>
        <taxon>Roseomonas</taxon>
    </lineage>
</organism>
<evidence type="ECO:0000256" key="2">
    <source>
        <dbReference type="ARBA" id="ARBA00022475"/>
    </source>
</evidence>
<comment type="caution">
    <text evidence="7">The sequence shown here is derived from an EMBL/GenBank/DDBJ whole genome shotgun (WGS) entry which is preliminary data.</text>
</comment>
<dbReference type="CDD" id="cd06581">
    <property type="entry name" value="TM_PBP1_LivM_like"/>
    <property type="match status" value="1"/>
</dbReference>
<dbReference type="EMBL" id="JAGIYZ010000010">
    <property type="protein sequence ID" value="MBP0464663.1"/>
    <property type="molecule type" value="Genomic_DNA"/>
</dbReference>
<comment type="subcellular location">
    <subcellularLocation>
        <location evidence="1">Cell membrane</location>
        <topology evidence="1">Multi-pass membrane protein</topology>
    </subcellularLocation>
</comment>
<evidence type="ECO:0000313" key="7">
    <source>
        <dbReference type="EMBL" id="MBP0464663.1"/>
    </source>
</evidence>
<keyword evidence="5 6" id="KW-0472">Membrane</keyword>
<evidence type="ECO:0000313" key="8">
    <source>
        <dbReference type="Proteomes" id="UP000680815"/>
    </source>
</evidence>
<feature type="transmembrane region" description="Helical" evidence="6">
    <location>
        <begin position="284"/>
        <end position="307"/>
    </location>
</feature>
<keyword evidence="8" id="KW-1185">Reference proteome</keyword>
<evidence type="ECO:0000256" key="3">
    <source>
        <dbReference type="ARBA" id="ARBA00022692"/>
    </source>
</evidence>
<keyword evidence="4 6" id="KW-1133">Transmembrane helix</keyword>
<reference evidence="7 8" key="1">
    <citation type="submission" date="2021-03" db="EMBL/GenBank/DDBJ databases">
        <authorList>
            <person name="So Y."/>
        </authorList>
    </citation>
    <scope>NUCLEOTIDE SEQUENCE [LARGE SCALE GENOMIC DNA]</scope>
    <source>
        <strain evidence="7 8">PWR1</strain>
    </source>
</reference>
<proteinExistence type="predicted"/>
<keyword evidence="2" id="KW-1003">Cell membrane</keyword>
<feature type="transmembrane region" description="Helical" evidence="6">
    <location>
        <begin position="37"/>
        <end position="57"/>
    </location>
</feature>